<dbReference type="PRINTS" id="PR00394">
    <property type="entry name" value="RHSPROTEIN"/>
</dbReference>
<evidence type="ECO:0000313" key="3">
    <source>
        <dbReference type="Proteomes" id="UP001061302"/>
    </source>
</evidence>
<dbReference type="PANTHER" id="PTHR32305:SF15">
    <property type="entry name" value="PROTEIN RHSA-RELATED"/>
    <property type="match status" value="1"/>
</dbReference>
<dbReference type="InterPro" id="IPR050708">
    <property type="entry name" value="T6SS_VgrG/RHS"/>
</dbReference>
<evidence type="ECO:0000256" key="1">
    <source>
        <dbReference type="SAM" id="MobiDB-lite"/>
    </source>
</evidence>
<dbReference type="EMBL" id="CP106753">
    <property type="protein sequence ID" value="UXY17344.1"/>
    <property type="molecule type" value="Genomic_DNA"/>
</dbReference>
<evidence type="ECO:0000313" key="2">
    <source>
        <dbReference type="EMBL" id="UXY17344.1"/>
    </source>
</evidence>
<dbReference type="Proteomes" id="UP001061302">
    <property type="component" value="Chromosome"/>
</dbReference>
<dbReference type="NCBIfam" id="TIGR03696">
    <property type="entry name" value="Rhs_assc_core"/>
    <property type="match status" value="1"/>
</dbReference>
<reference evidence="2" key="1">
    <citation type="submission" date="2022-10" db="EMBL/GenBank/DDBJ databases">
        <title>Chitiniphilus purpureus sp. nov., a novel chitin-degrading bacterium isolated from crawfish pond sediment.</title>
        <authorList>
            <person name="Li K."/>
        </authorList>
    </citation>
    <scope>NUCLEOTIDE SEQUENCE</scope>
    <source>
        <strain evidence="2">CD1</strain>
    </source>
</reference>
<keyword evidence="3" id="KW-1185">Reference proteome</keyword>
<feature type="region of interest" description="Disordered" evidence="1">
    <location>
        <begin position="1"/>
        <end position="20"/>
    </location>
</feature>
<sequence length="206" mass="22108">MGEPFGHSQPNEDPDGDGVKIAYNQRFPGQYFDKETGRFYNYFRDYDPRIGRYIQSDPIGLAGGINTYGYVGGNPVSYYDPQGLKPMPCPPGLPLGTVCDDGTGDGPKTSAKCITAECAAGLPPAPVESRTNSEIEKSMCTTACGVLFPGPIIPLRVAQVASWVGTQVGGNIICKKICKAESKSCDKDYQYVDPMDTIANNAAGFR</sequence>
<organism evidence="2 3">
    <name type="scientific">Chitiniphilus purpureus</name>
    <dbReference type="NCBI Taxonomy" id="2981137"/>
    <lineage>
        <taxon>Bacteria</taxon>
        <taxon>Pseudomonadati</taxon>
        <taxon>Pseudomonadota</taxon>
        <taxon>Betaproteobacteria</taxon>
        <taxon>Neisseriales</taxon>
        <taxon>Chitinibacteraceae</taxon>
        <taxon>Chitiniphilus</taxon>
    </lineage>
</organism>
<gene>
    <name evidence="2" type="ORF">N8I74_18820</name>
</gene>
<dbReference type="InterPro" id="IPR022385">
    <property type="entry name" value="Rhs_assc_core"/>
</dbReference>
<proteinExistence type="predicted"/>
<dbReference type="RefSeq" id="WP_263126778.1">
    <property type="nucleotide sequence ID" value="NZ_CP106753.1"/>
</dbReference>
<accession>A0ABY6DSJ7</accession>
<name>A0ABY6DSJ7_9NEIS</name>
<dbReference type="PANTHER" id="PTHR32305">
    <property type="match status" value="1"/>
</dbReference>
<protein>
    <submittedName>
        <fullName evidence="2">RHS repeat-associated core domain-containing protein</fullName>
    </submittedName>
</protein>
<dbReference type="Gene3D" id="2.180.10.10">
    <property type="entry name" value="RHS repeat-associated core"/>
    <property type="match status" value="1"/>
</dbReference>